<protein>
    <submittedName>
        <fullName evidence="1">Uncharacterized protein</fullName>
    </submittedName>
</protein>
<proteinExistence type="predicted"/>
<dbReference type="EMBL" id="PGOL01001393">
    <property type="protein sequence ID" value="PKI58415.1"/>
    <property type="molecule type" value="Genomic_DNA"/>
</dbReference>
<gene>
    <name evidence="1" type="ORF">CRG98_021173</name>
</gene>
<evidence type="ECO:0000313" key="2">
    <source>
        <dbReference type="Proteomes" id="UP000233551"/>
    </source>
</evidence>
<comment type="caution">
    <text evidence="1">The sequence shown here is derived from an EMBL/GenBank/DDBJ whole genome shotgun (WGS) entry which is preliminary data.</text>
</comment>
<keyword evidence="2" id="KW-1185">Reference proteome</keyword>
<name>A0A2I0JQ47_PUNGR</name>
<organism evidence="1 2">
    <name type="scientific">Punica granatum</name>
    <name type="common">Pomegranate</name>
    <dbReference type="NCBI Taxonomy" id="22663"/>
    <lineage>
        <taxon>Eukaryota</taxon>
        <taxon>Viridiplantae</taxon>
        <taxon>Streptophyta</taxon>
        <taxon>Embryophyta</taxon>
        <taxon>Tracheophyta</taxon>
        <taxon>Spermatophyta</taxon>
        <taxon>Magnoliopsida</taxon>
        <taxon>eudicotyledons</taxon>
        <taxon>Gunneridae</taxon>
        <taxon>Pentapetalae</taxon>
        <taxon>rosids</taxon>
        <taxon>malvids</taxon>
        <taxon>Myrtales</taxon>
        <taxon>Lythraceae</taxon>
        <taxon>Punica</taxon>
    </lineage>
</organism>
<dbReference type="Proteomes" id="UP000233551">
    <property type="component" value="Unassembled WGS sequence"/>
</dbReference>
<reference evidence="1 2" key="1">
    <citation type="submission" date="2017-11" db="EMBL/GenBank/DDBJ databases">
        <title>De-novo sequencing of pomegranate (Punica granatum L.) genome.</title>
        <authorList>
            <person name="Akparov Z."/>
            <person name="Amiraslanov A."/>
            <person name="Hajiyeva S."/>
            <person name="Abbasov M."/>
            <person name="Kaur K."/>
            <person name="Hamwieh A."/>
            <person name="Solovyev V."/>
            <person name="Salamov A."/>
            <person name="Braich B."/>
            <person name="Kosarev P."/>
            <person name="Mahmoud A."/>
            <person name="Hajiyev E."/>
            <person name="Babayeva S."/>
            <person name="Izzatullayeva V."/>
            <person name="Mammadov A."/>
            <person name="Mammadov A."/>
            <person name="Sharifova S."/>
            <person name="Ojaghi J."/>
            <person name="Eynullazada K."/>
            <person name="Bayramov B."/>
            <person name="Abdulazimova A."/>
            <person name="Shahmuradov I."/>
        </authorList>
    </citation>
    <scope>NUCLEOTIDE SEQUENCE [LARGE SCALE GENOMIC DNA]</scope>
    <source>
        <strain evidence="2">cv. AG2017</strain>
        <tissue evidence="1">Leaf</tissue>
    </source>
</reference>
<evidence type="ECO:0000313" key="1">
    <source>
        <dbReference type="EMBL" id="PKI58415.1"/>
    </source>
</evidence>
<dbReference type="AlphaFoldDB" id="A0A2I0JQ47"/>
<sequence>MKEHNLCAIPMRRCTGSNRPGRRRVSMLKDMHRVRRECVWAWARWRRARTTRKARSVVLVGALGCMRKRVLGHVMMCSVALACLAVEEGRRSQVVYPWRRSRLTCSTGWGGQDGLGLWSCASPGEVKTASDLPLKVGKTACHVEVLTVNEYDAYDA</sequence>
<accession>A0A2I0JQ47</accession>